<keyword evidence="3" id="KW-0411">Iron-sulfur</keyword>
<dbReference type="InterPro" id="IPR023753">
    <property type="entry name" value="FAD/NAD-binding_dom"/>
</dbReference>
<name>A0A1H6HXT5_MAGFU</name>
<dbReference type="PROSITE" id="PS51379">
    <property type="entry name" value="4FE4S_FER_2"/>
    <property type="match status" value="2"/>
</dbReference>
<dbReference type="SUPFAM" id="SSF54862">
    <property type="entry name" value="4Fe-4S ferredoxins"/>
    <property type="match status" value="1"/>
</dbReference>
<keyword evidence="6" id="KW-1185">Reference proteome</keyword>
<dbReference type="GO" id="GO:0046872">
    <property type="term" value="F:metal ion binding"/>
    <property type="evidence" value="ECO:0007669"/>
    <property type="project" value="UniProtKB-KW"/>
</dbReference>
<dbReference type="Gene3D" id="3.50.50.60">
    <property type="entry name" value="FAD/NAD(P)-binding domain"/>
    <property type="match status" value="2"/>
</dbReference>
<protein>
    <submittedName>
        <fullName evidence="5">NADPH-dependent glutamate synthase beta chain</fullName>
    </submittedName>
</protein>
<gene>
    <name evidence="5" type="ORF">SAMN04244559_02141</name>
</gene>
<dbReference type="EMBL" id="FNWO01000008">
    <property type="protein sequence ID" value="SEH40517.1"/>
    <property type="molecule type" value="Genomic_DNA"/>
</dbReference>
<dbReference type="AlphaFoldDB" id="A0A1H6HXT5"/>
<dbReference type="RefSeq" id="WP_074768385.1">
    <property type="nucleotide sequence ID" value="NZ_FNWO01000008.1"/>
</dbReference>
<dbReference type="PANTHER" id="PTHR42783">
    <property type="entry name" value="GLUTAMATE SYNTHASE [NADPH] SMALL CHAIN"/>
    <property type="match status" value="1"/>
</dbReference>
<evidence type="ECO:0000256" key="3">
    <source>
        <dbReference type="ARBA" id="ARBA00023014"/>
    </source>
</evidence>
<feature type="domain" description="4Fe-4S ferredoxin-type" evidence="4">
    <location>
        <begin position="607"/>
        <end position="636"/>
    </location>
</feature>
<dbReference type="InterPro" id="IPR017896">
    <property type="entry name" value="4Fe4S_Fe-S-bd"/>
</dbReference>
<accession>A0A1H6HXT5</accession>
<sequence>MTAFPAAQPLPAPTFRRYRDGDDAHRPWQEEIFQAGWSHKCPTYVHKTSPCQAACPSGHDIRGWLAMVRGRDVARDGTGWQEAAFRRMVEANPFPAVMGRVCPAPCEDGCNRNEVEDAVGINAVEHFIGDWALAQGLAFDPPPADSGKRVVVVGGGPAGLAASYHLRRRGHCVTILESQQALGGMMRFGIPGYRTPRPVLDGEIDRILALGIEVRLGVRVGRDVALADLEREFDAIFWAIGTHSGRGLPVPGADAPNCISGIAFLRAYNQGRLQTVTGRVVVIGGGDTSIDVASVARRLGHVSHLADKDRPETVVLGQTAHDVAASALRQGAHVVLTSLFPVEKMMAAEREIVDATREGVEIIGGVMPLEVLTDGDGRARAIRLCRCEMEGTAPRPLVGTEFEIECDLVVAAIGQKGDLADLPELDSGTGFIAADRSLAVPGRRGHFVGGDIVRPHLLTSAIGHGRLAADSIDRFLSGEEARLRRPKVEGVLFDLPARLAQDGLASADGAIHNYEDRAPHEVIPHEDLFLAHFAPVARHARPHVEIEAGAVLGNFDERLGGLSEAEAIDEAKRCIGCGLCLECDNCLIYCPQHAVERLPKAERAPGRYVRTDYSRCIGCHICHDVCPSGYIQMGLGE</sequence>
<feature type="domain" description="4Fe-4S ferredoxin-type" evidence="4">
    <location>
        <begin position="564"/>
        <end position="600"/>
    </location>
</feature>
<dbReference type="InterPro" id="IPR009051">
    <property type="entry name" value="Helical_ferredxn"/>
</dbReference>
<dbReference type="Proteomes" id="UP000182983">
    <property type="component" value="Unassembled WGS sequence"/>
</dbReference>
<evidence type="ECO:0000313" key="5">
    <source>
        <dbReference type="EMBL" id="SEH40517.1"/>
    </source>
</evidence>
<dbReference type="Gene3D" id="1.10.1060.10">
    <property type="entry name" value="Alpha-helical ferredoxin"/>
    <property type="match status" value="1"/>
</dbReference>
<evidence type="ECO:0000256" key="1">
    <source>
        <dbReference type="ARBA" id="ARBA00022723"/>
    </source>
</evidence>
<dbReference type="NCBIfam" id="NF009410">
    <property type="entry name" value="PRK12771.1"/>
    <property type="match status" value="1"/>
</dbReference>
<evidence type="ECO:0000313" key="6">
    <source>
        <dbReference type="Proteomes" id="UP000182983"/>
    </source>
</evidence>
<dbReference type="PROSITE" id="PS00198">
    <property type="entry name" value="4FE4S_FER_1"/>
    <property type="match status" value="1"/>
</dbReference>
<dbReference type="InterPro" id="IPR017900">
    <property type="entry name" value="4Fe4S_Fe_S_CS"/>
</dbReference>
<organism evidence="5 6">
    <name type="scientific">Magnetospirillum fulvum</name>
    <name type="common">Rhodospirillum fulvum</name>
    <dbReference type="NCBI Taxonomy" id="1082"/>
    <lineage>
        <taxon>Bacteria</taxon>
        <taxon>Pseudomonadati</taxon>
        <taxon>Pseudomonadota</taxon>
        <taxon>Alphaproteobacteria</taxon>
        <taxon>Rhodospirillales</taxon>
        <taxon>Rhodospirillaceae</taxon>
        <taxon>Magnetospirillum</taxon>
    </lineage>
</organism>
<proteinExistence type="predicted"/>
<dbReference type="PANTHER" id="PTHR42783:SF3">
    <property type="entry name" value="GLUTAMATE SYNTHASE [NADPH] SMALL CHAIN-RELATED"/>
    <property type="match status" value="1"/>
</dbReference>
<keyword evidence="1" id="KW-0479">Metal-binding</keyword>
<dbReference type="Pfam" id="PF07992">
    <property type="entry name" value="Pyr_redox_2"/>
    <property type="match status" value="1"/>
</dbReference>
<dbReference type="PRINTS" id="PR00419">
    <property type="entry name" value="ADXRDTASE"/>
</dbReference>
<dbReference type="InterPro" id="IPR028261">
    <property type="entry name" value="DPD_II"/>
</dbReference>
<reference evidence="6" key="1">
    <citation type="submission" date="2016-10" db="EMBL/GenBank/DDBJ databases">
        <authorList>
            <person name="Varghese N."/>
            <person name="Submissions S."/>
        </authorList>
    </citation>
    <scope>NUCLEOTIDE SEQUENCE [LARGE SCALE GENOMIC DNA]</scope>
    <source>
        <strain evidence="6">DSM 13234</strain>
    </source>
</reference>
<dbReference type="InterPro" id="IPR036188">
    <property type="entry name" value="FAD/NAD-bd_sf"/>
</dbReference>
<dbReference type="Gene3D" id="3.30.70.20">
    <property type="match status" value="1"/>
</dbReference>
<dbReference type="Pfam" id="PF12838">
    <property type="entry name" value="Fer4_7"/>
    <property type="match status" value="1"/>
</dbReference>
<keyword evidence="2" id="KW-0408">Iron</keyword>
<dbReference type="GO" id="GO:0016491">
    <property type="term" value="F:oxidoreductase activity"/>
    <property type="evidence" value="ECO:0007669"/>
    <property type="project" value="InterPro"/>
</dbReference>
<dbReference type="Pfam" id="PF14691">
    <property type="entry name" value="Fer4_20"/>
    <property type="match status" value="1"/>
</dbReference>
<dbReference type="SUPFAM" id="SSF51971">
    <property type="entry name" value="Nucleotide-binding domain"/>
    <property type="match status" value="1"/>
</dbReference>
<evidence type="ECO:0000259" key="4">
    <source>
        <dbReference type="PROSITE" id="PS51379"/>
    </source>
</evidence>
<evidence type="ECO:0000256" key="2">
    <source>
        <dbReference type="ARBA" id="ARBA00023004"/>
    </source>
</evidence>
<dbReference type="GO" id="GO:0051536">
    <property type="term" value="F:iron-sulfur cluster binding"/>
    <property type="evidence" value="ECO:0007669"/>
    <property type="project" value="UniProtKB-KW"/>
</dbReference>
<dbReference type="OrthoDB" id="9803192at2"/>